<dbReference type="InterPro" id="IPR011009">
    <property type="entry name" value="Kinase-like_dom_sf"/>
</dbReference>
<proteinExistence type="predicted"/>
<reference evidence="1" key="1">
    <citation type="submission" date="2024-05" db="EMBL/GenBank/DDBJ databases">
        <authorList>
            <person name="Cai S.Y."/>
            <person name="Jin L.M."/>
            <person name="Li H.R."/>
        </authorList>
    </citation>
    <scope>NUCLEOTIDE SEQUENCE</scope>
    <source>
        <strain evidence="1">A5-74</strain>
    </source>
</reference>
<dbReference type="Pfam" id="PF04655">
    <property type="entry name" value="APH_6_hur"/>
    <property type="match status" value="1"/>
</dbReference>
<accession>A0AAU8DL49</accession>
<organism evidence="1">
    <name type="scientific">Nakamurella sp. A5-74</name>
    <dbReference type="NCBI Taxonomy" id="3158264"/>
    <lineage>
        <taxon>Bacteria</taxon>
        <taxon>Bacillati</taxon>
        <taxon>Actinomycetota</taxon>
        <taxon>Actinomycetes</taxon>
        <taxon>Nakamurellales</taxon>
        <taxon>Nakamurellaceae</taxon>
        <taxon>Nakamurella</taxon>
    </lineage>
</organism>
<dbReference type="GO" id="GO:0019748">
    <property type="term" value="P:secondary metabolic process"/>
    <property type="evidence" value="ECO:0007669"/>
    <property type="project" value="InterPro"/>
</dbReference>
<dbReference type="EMBL" id="CP159218">
    <property type="protein sequence ID" value="XCG62511.1"/>
    <property type="molecule type" value="Genomic_DNA"/>
</dbReference>
<protein>
    <submittedName>
        <fullName evidence="1">Aminoglycoside phosphotransferase family protein</fullName>
    </submittedName>
</protein>
<sequence length="275" mass="30205">MPTPASGSSALRPPSLRRVPALLEQTGARLDGEPFRTAACLLCPVTWRGAPAMLKVTAAPEELRGIEALGHWDGRGSVRVLYRDADATIMERAGATLRVSEPDDAVRTATLTAAVRVLHTLPAPASGGFVPLRDHLRSLLDDRDDRFAQARRFAQELLQRNEEPVLLHGDVHAENLLASPRGWLFIDPKGVIGPRAFDHANIFTNWTLPEATENFDARLAIVCRQAAIGERTMLEWIVAWSGVSGIWHLQDDDPEEAAFPHTVMAMALQRLSTVH</sequence>
<dbReference type="SUPFAM" id="SSF56112">
    <property type="entry name" value="Protein kinase-like (PK-like)"/>
    <property type="match status" value="1"/>
</dbReference>
<dbReference type="AlphaFoldDB" id="A0AAU8DL49"/>
<dbReference type="RefSeq" id="WP_353648126.1">
    <property type="nucleotide sequence ID" value="NZ_CP159218.1"/>
</dbReference>
<dbReference type="Gene3D" id="3.90.1200.10">
    <property type="match status" value="1"/>
</dbReference>
<dbReference type="GO" id="GO:0016773">
    <property type="term" value="F:phosphotransferase activity, alcohol group as acceptor"/>
    <property type="evidence" value="ECO:0007669"/>
    <property type="project" value="InterPro"/>
</dbReference>
<dbReference type="InterPro" id="IPR006748">
    <property type="entry name" value="NH2Glyco/OHUrea_AB-resist_kin"/>
</dbReference>
<name>A0AAU8DL49_9ACTN</name>
<evidence type="ECO:0000313" key="1">
    <source>
        <dbReference type="EMBL" id="XCG62511.1"/>
    </source>
</evidence>
<gene>
    <name evidence="1" type="ORF">ABLG96_14810</name>
</gene>